<evidence type="ECO:0000256" key="1">
    <source>
        <dbReference type="ARBA" id="ARBA00022603"/>
    </source>
</evidence>
<evidence type="ECO:0000256" key="3">
    <source>
        <dbReference type="ARBA" id="ARBA00022691"/>
    </source>
</evidence>
<feature type="domain" description="O-methyltransferase C-terminal" evidence="4">
    <location>
        <begin position="155"/>
        <end position="316"/>
    </location>
</feature>
<dbReference type="PROSITE" id="PS51683">
    <property type="entry name" value="SAM_OMT_II"/>
    <property type="match status" value="1"/>
</dbReference>
<keyword evidence="1 6" id="KW-0489">Methyltransferase</keyword>
<comment type="caution">
    <text evidence="6">The sequence shown here is derived from an EMBL/GenBank/DDBJ whole genome shotgun (WGS) entry which is preliminary data.</text>
</comment>
<dbReference type="InterPro" id="IPR016461">
    <property type="entry name" value="COMT-like"/>
</dbReference>
<organism evidence="6 7">
    <name type="scientific">Methanococcoides seepicolus</name>
    <dbReference type="NCBI Taxonomy" id="2828780"/>
    <lineage>
        <taxon>Archaea</taxon>
        <taxon>Methanobacteriati</taxon>
        <taxon>Methanobacteriota</taxon>
        <taxon>Stenosarchaea group</taxon>
        <taxon>Methanomicrobia</taxon>
        <taxon>Methanosarcinales</taxon>
        <taxon>Methanosarcinaceae</taxon>
        <taxon>Methanococcoides</taxon>
    </lineage>
</organism>
<evidence type="ECO:0000313" key="7">
    <source>
        <dbReference type="Proteomes" id="UP001056766"/>
    </source>
</evidence>
<proteinExistence type="predicted"/>
<dbReference type="AlphaFoldDB" id="A0A9E5DBG0"/>
<keyword evidence="2" id="KW-0808">Transferase</keyword>
<dbReference type="PANTHER" id="PTHR11746">
    <property type="entry name" value="O-METHYLTRANSFERASE"/>
    <property type="match status" value="1"/>
</dbReference>
<evidence type="ECO:0000256" key="2">
    <source>
        <dbReference type="ARBA" id="ARBA00022679"/>
    </source>
</evidence>
<dbReference type="InterPro" id="IPR029063">
    <property type="entry name" value="SAM-dependent_MTases_sf"/>
</dbReference>
<dbReference type="GO" id="GO:0008171">
    <property type="term" value="F:O-methyltransferase activity"/>
    <property type="evidence" value="ECO:0007669"/>
    <property type="project" value="InterPro"/>
</dbReference>
<dbReference type="EMBL" id="JAGSOI010000027">
    <property type="protein sequence ID" value="MCM1986877.1"/>
    <property type="molecule type" value="Genomic_DNA"/>
</dbReference>
<name>A0A9E5DBG0_9EURY</name>
<reference evidence="6" key="1">
    <citation type="journal article" date="2021" name="mSystems">
        <title>Bacteria and Archaea Synergistically Convert Glycine Betaine to Biogenic Methane in the Formosa Cold Seep of the South China Sea.</title>
        <authorList>
            <person name="Li L."/>
            <person name="Zhang W."/>
            <person name="Zhang S."/>
            <person name="Song L."/>
            <person name="Sun Q."/>
            <person name="Zhang H."/>
            <person name="Xiang H."/>
            <person name="Dong X."/>
        </authorList>
    </citation>
    <scope>NUCLEOTIDE SEQUENCE</scope>
    <source>
        <strain evidence="6">LLY</strain>
    </source>
</reference>
<feature type="domain" description="O-methyltransferase dimerisation" evidence="5">
    <location>
        <begin position="24"/>
        <end position="91"/>
    </location>
</feature>
<dbReference type="CDD" id="cd02440">
    <property type="entry name" value="AdoMet_MTases"/>
    <property type="match status" value="1"/>
</dbReference>
<dbReference type="RefSeq" id="WP_250868225.1">
    <property type="nucleotide sequence ID" value="NZ_JAGSOI010000027.1"/>
</dbReference>
<dbReference type="GO" id="GO:0032259">
    <property type="term" value="P:methylation"/>
    <property type="evidence" value="ECO:0007669"/>
    <property type="project" value="UniProtKB-KW"/>
</dbReference>
<reference evidence="6" key="2">
    <citation type="submission" date="2021-04" db="EMBL/GenBank/DDBJ databases">
        <authorList>
            <person name="Dong X."/>
        </authorList>
    </citation>
    <scope>NUCLEOTIDE SEQUENCE</scope>
    <source>
        <strain evidence="6">LLY</strain>
    </source>
</reference>
<keyword evidence="3" id="KW-0949">S-adenosyl-L-methionine</keyword>
<protein>
    <submittedName>
        <fullName evidence="6">Methyltransferase</fullName>
    </submittedName>
</protein>
<dbReference type="Proteomes" id="UP001056766">
    <property type="component" value="Unassembled WGS sequence"/>
</dbReference>
<dbReference type="Pfam" id="PF00891">
    <property type="entry name" value="Methyltransf_2"/>
    <property type="match status" value="1"/>
</dbReference>
<dbReference type="InterPro" id="IPR001077">
    <property type="entry name" value="COMT_C"/>
</dbReference>
<keyword evidence="7" id="KW-1185">Reference proteome</keyword>
<accession>A0A9E5DBG0</accession>
<dbReference type="Gene3D" id="3.40.50.150">
    <property type="entry name" value="Vaccinia Virus protein VP39"/>
    <property type="match status" value="1"/>
</dbReference>
<dbReference type="SUPFAM" id="SSF53335">
    <property type="entry name" value="S-adenosyl-L-methionine-dependent methyltransferases"/>
    <property type="match status" value="1"/>
</dbReference>
<evidence type="ECO:0000259" key="4">
    <source>
        <dbReference type="Pfam" id="PF00891"/>
    </source>
</evidence>
<dbReference type="GO" id="GO:0046983">
    <property type="term" value="F:protein dimerization activity"/>
    <property type="evidence" value="ECO:0007669"/>
    <property type="project" value="InterPro"/>
</dbReference>
<dbReference type="Gene3D" id="1.10.10.10">
    <property type="entry name" value="Winged helix-like DNA-binding domain superfamily/Winged helix DNA-binding domain"/>
    <property type="match status" value="1"/>
</dbReference>
<dbReference type="InterPro" id="IPR012967">
    <property type="entry name" value="COMT_dimerisation"/>
</dbReference>
<evidence type="ECO:0000313" key="6">
    <source>
        <dbReference type="EMBL" id="MCM1986877.1"/>
    </source>
</evidence>
<dbReference type="InterPro" id="IPR036388">
    <property type="entry name" value="WH-like_DNA-bd_sf"/>
</dbReference>
<evidence type="ECO:0000259" key="5">
    <source>
        <dbReference type="Pfam" id="PF08100"/>
    </source>
</evidence>
<sequence length="340" mass="37911">MKVLDTIPEISSEPLDRMVKGCEAFHTLLTALDFDLFDLLEESKTAEQISSEICTDTSLTGKFLNTLVALQFLSKENARYTNTKLASSFLVKDSPFYQGNLLRLSGRNSDNRSMLNSILKGDVSEAKEGRFEDVFDSSFILAMAEGSMRGSLHRTIKEVSTLPEFQKARTLLDLGGGHGLYAIAFAETNPDLEATVFDLPHVTEVTKEFIERYDMNDKVGVIGGNFFEDEIGSGYDIVFASDVFYRKPDVLSGVLKKVYNALNNNGSVVLKHWILNDERTAPPTSVLFDLNLSLRGDMHHIYTENECVELLENAQFSNVRVLDMSSQTSPSMLIIGDKEV</sequence>
<dbReference type="PIRSF" id="PIRSF005739">
    <property type="entry name" value="O-mtase"/>
    <property type="match status" value="1"/>
</dbReference>
<dbReference type="Pfam" id="PF08100">
    <property type="entry name" value="Dimerisation"/>
    <property type="match status" value="1"/>
</dbReference>
<gene>
    <name evidence="6" type="ORF">KDK67_07705</name>
</gene>